<dbReference type="PANTHER" id="PTHR11849:SF289">
    <property type="entry name" value="ETS-LIKE PROTEIN POINTED"/>
    <property type="match status" value="1"/>
</dbReference>
<dbReference type="PROSITE" id="PS00346">
    <property type="entry name" value="ETS_DOMAIN_2"/>
    <property type="match status" value="1"/>
</dbReference>
<dbReference type="OrthoDB" id="10067219at2759"/>
<dbReference type="InterPro" id="IPR036388">
    <property type="entry name" value="WH-like_DNA-bd_sf"/>
</dbReference>
<dbReference type="Pfam" id="PF00178">
    <property type="entry name" value="Ets"/>
    <property type="match status" value="1"/>
</dbReference>
<name>A0A8E0VEE8_9TREM</name>
<organism evidence="7 8">
    <name type="scientific">Fasciolopsis buskii</name>
    <dbReference type="NCBI Taxonomy" id="27845"/>
    <lineage>
        <taxon>Eukaryota</taxon>
        <taxon>Metazoa</taxon>
        <taxon>Spiralia</taxon>
        <taxon>Lophotrochozoa</taxon>
        <taxon>Platyhelminthes</taxon>
        <taxon>Trematoda</taxon>
        <taxon>Digenea</taxon>
        <taxon>Plagiorchiida</taxon>
        <taxon>Echinostomata</taxon>
        <taxon>Echinostomatoidea</taxon>
        <taxon>Fasciolidae</taxon>
        <taxon>Fasciolopsis</taxon>
    </lineage>
</organism>
<dbReference type="GO" id="GO:0030154">
    <property type="term" value="P:cell differentiation"/>
    <property type="evidence" value="ECO:0007669"/>
    <property type="project" value="TreeGrafter"/>
</dbReference>
<dbReference type="PRINTS" id="PR00454">
    <property type="entry name" value="ETSDOMAIN"/>
</dbReference>
<proteinExistence type="inferred from homology"/>
<feature type="chain" id="PRO_5033988914" evidence="5">
    <location>
        <begin position="24"/>
        <end position="753"/>
    </location>
</feature>
<dbReference type="AlphaFoldDB" id="A0A8E0VEE8"/>
<evidence type="ECO:0000259" key="6">
    <source>
        <dbReference type="PROSITE" id="PS50061"/>
    </source>
</evidence>
<dbReference type="PROSITE" id="PS50061">
    <property type="entry name" value="ETS_DOMAIN_3"/>
    <property type="match status" value="1"/>
</dbReference>
<keyword evidence="8" id="KW-1185">Reference proteome</keyword>
<evidence type="ECO:0000256" key="2">
    <source>
        <dbReference type="ARBA" id="ARBA00023125"/>
    </source>
</evidence>
<comment type="subcellular location">
    <subcellularLocation>
        <location evidence="3">Nucleus</location>
    </subcellularLocation>
</comment>
<comment type="caution">
    <text evidence="7">The sequence shown here is derived from an EMBL/GenBank/DDBJ whole genome shotgun (WGS) entry which is preliminary data.</text>
</comment>
<dbReference type="SUPFAM" id="SSF46785">
    <property type="entry name" value="Winged helix' DNA-binding domain"/>
    <property type="match status" value="1"/>
</dbReference>
<reference evidence="7" key="1">
    <citation type="submission" date="2019-05" db="EMBL/GenBank/DDBJ databases">
        <title>Annotation for the trematode Fasciolopsis buski.</title>
        <authorList>
            <person name="Choi Y.-J."/>
        </authorList>
    </citation>
    <scope>NUCLEOTIDE SEQUENCE</scope>
    <source>
        <strain evidence="7">HT</strain>
        <tissue evidence="7">Whole worm</tissue>
    </source>
</reference>
<evidence type="ECO:0000256" key="1">
    <source>
        <dbReference type="ARBA" id="ARBA00005562"/>
    </source>
</evidence>
<dbReference type="GO" id="GO:0005634">
    <property type="term" value="C:nucleus"/>
    <property type="evidence" value="ECO:0007669"/>
    <property type="project" value="UniProtKB-SubCell"/>
</dbReference>
<keyword evidence="2 3" id="KW-0238">DNA-binding</keyword>
<dbReference type="InterPro" id="IPR000418">
    <property type="entry name" value="Ets_dom"/>
</dbReference>
<dbReference type="InterPro" id="IPR036390">
    <property type="entry name" value="WH_DNA-bd_sf"/>
</dbReference>
<accession>A0A8E0VEE8</accession>
<protein>
    <submittedName>
        <fullName evidence="7">Protein C-ets-2</fullName>
    </submittedName>
</protein>
<evidence type="ECO:0000313" key="7">
    <source>
        <dbReference type="EMBL" id="KAA0188615.1"/>
    </source>
</evidence>
<dbReference type="GO" id="GO:0000981">
    <property type="term" value="F:DNA-binding transcription factor activity, RNA polymerase II-specific"/>
    <property type="evidence" value="ECO:0007669"/>
    <property type="project" value="TreeGrafter"/>
</dbReference>
<evidence type="ECO:0000256" key="4">
    <source>
        <dbReference type="SAM" id="MobiDB-lite"/>
    </source>
</evidence>
<feature type="region of interest" description="Disordered" evidence="4">
    <location>
        <begin position="152"/>
        <end position="200"/>
    </location>
</feature>
<comment type="similarity">
    <text evidence="1 3">Belongs to the ETS family.</text>
</comment>
<evidence type="ECO:0000313" key="8">
    <source>
        <dbReference type="Proteomes" id="UP000728185"/>
    </source>
</evidence>
<evidence type="ECO:0000256" key="3">
    <source>
        <dbReference type="RuleBase" id="RU004019"/>
    </source>
</evidence>
<dbReference type="GO" id="GO:0043565">
    <property type="term" value="F:sequence-specific DNA binding"/>
    <property type="evidence" value="ECO:0007669"/>
    <property type="project" value="InterPro"/>
</dbReference>
<dbReference type="InterPro" id="IPR046328">
    <property type="entry name" value="ETS_fam"/>
</dbReference>
<dbReference type="Proteomes" id="UP000728185">
    <property type="component" value="Unassembled WGS sequence"/>
</dbReference>
<dbReference type="PANTHER" id="PTHR11849">
    <property type="entry name" value="ETS"/>
    <property type="match status" value="1"/>
</dbReference>
<feature type="signal peptide" evidence="5">
    <location>
        <begin position="1"/>
        <end position="23"/>
    </location>
</feature>
<gene>
    <name evidence="7" type="ORF">FBUS_00100</name>
</gene>
<evidence type="ECO:0000256" key="5">
    <source>
        <dbReference type="SAM" id="SignalP"/>
    </source>
</evidence>
<dbReference type="Gene3D" id="1.10.10.10">
    <property type="entry name" value="Winged helix-like DNA-binding domain superfamily/Winged helix DNA-binding domain"/>
    <property type="match status" value="1"/>
</dbReference>
<keyword evidence="5" id="KW-0732">Signal</keyword>
<feature type="compositionally biased region" description="Basic residues" evidence="4">
    <location>
        <begin position="174"/>
        <end position="185"/>
    </location>
</feature>
<dbReference type="EMBL" id="LUCM01008319">
    <property type="protein sequence ID" value="KAA0188615.1"/>
    <property type="molecule type" value="Genomic_DNA"/>
</dbReference>
<sequence>MHPNLSTAFFVLAFSATLERVLESDHEHRMKTGDQSSWNTNDMDQADLIRNNTGTGCRQWSTSPTRVAVQMEMLGLPVQLKMCPTGLRMDSSIEVESCLQMASPELLNVITDREESPIKTRSSTVGGNCRVRRKLSSGAVKACCLPEKYQFKSQTDDPMGPELIPTQAGGRKAVSGRRREPRRRPQSNSLQTGEGLPKTSTTVNALVANGKMTTDSTTTSHPNNLPVQCQPYQFQPRSCRNPNDTVNFANDSRLSPTEWICADGTTAHLPTTVTTQPESEQCYLPSQIPSREPKRYPEPGQYLQTNASETVFQTKECSKSTLFWTPIRRQITDSNPVYSSCSPNVTEFEHPGFGWMSAVQPSPHSNSLGSTFHPDKLLNNMMNAEALEEVKYMYPALFDTGSATTNSSSAGAPLPEFPMTPVTESSPNGMCPNEPVQVLPNSANHFGMAQEGITMGLQQEDTSRNYARSVELGASPNSNGTEAWTFESSVSGIENQTGSSTLIDLPQESIHSVQTSSGSCESDRFPFMEKILSETNWATTNGTPATESTCTSAYQSPSTITTLARTSATMTEIHDPQDMVQPNPLHSGPIQLWQFLLEELRNPQAREFIHWTGNDWEFKLKDPNQVAKRWGARKNKPKMNYEKLSRGLRYYYDKRIIQKVSGKRYVYRFTQNIHDLLRDSTNLPDLNTSATPPLAQVDAGFGVRPVGFSGVCPVYPVSSVFEAQLQQQNQQQQQQQQENNTACFASEHTFTQQ</sequence>
<feature type="domain" description="ETS" evidence="6">
    <location>
        <begin position="590"/>
        <end position="670"/>
    </location>
</feature>
<dbReference type="SMART" id="SM00413">
    <property type="entry name" value="ETS"/>
    <property type="match status" value="1"/>
</dbReference>
<feature type="compositionally biased region" description="Polar residues" evidence="4">
    <location>
        <begin position="186"/>
        <end position="200"/>
    </location>
</feature>
<keyword evidence="3" id="KW-0539">Nucleus</keyword>